<feature type="domain" description="Polymerase beta nucleotidyltransferase" evidence="1">
    <location>
        <begin position="15"/>
        <end position="88"/>
    </location>
</feature>
<dbReference type="PANTHER" id="PTHR43852">
    <property type="entry name" value="NUCLEOTIDYLTRANSFERASE"/>
    <property type="match status" value="1"/>
</dbReference>
<dbReference type="NCBIfam" id="NF047752">
    <property type="entry name" value="MntA_antitoxin"/>
    <property type="match status" value="1"/>
</dbReference>
<dbReference type="Gene3D" id="3.30.460.10">
    <property type="entry name" value="Beta Polymerase, domain 2"/>
    <property type="match status" value="1"/>
</dbReference>
<evidence type="ECO:0000313" key="2">
    <source>
        <dbReference type="EMBL" id="BBL35038.1"/>
    </source>
</evidence>
<dbReference type="InterPro" id="IPR041633">
    <property type="entry name" value="Polbeta"/>
</dbReference>
<accession>A0A4Y1YMK4</accession>
<dbReference type="KEGG" id="nst:Nstercoris_01292"/>
<keyword evidence="3" id="KW-1185">Reference proteome</keyword>
<dbReference type="SUPFAM" id="SSF81301">
    <property type="entry name" value="Nucleotidyltransferase"/>
    <property type="match status" value="1"/>
</dbReference>
<dbReference type="Proteomes" id="UP000316473">
    <property type="component" value="Chromosome"/>
</dbReference>
<proteinExistence type="predicted"/>
<evidence type="ECO:0000259" key="1">
    <source>
        <dbReference type="Pfam" id="PF18765"/>
    </source>
</evidence>
<organism evidence="2 3">
    <name type="scientific">Nitrosomonas stercoris</name>
    <dbReference type="NCBI Taxonomy" id="1444684"/>
    <lineage>
        <taxon>Bacteria</taxon>
        <taxon>Pseudomonadati</taxon>
        <taxon>Pseudomonadota</taxon>
        <taxon>Betaproteobacteria</taxon>
        <taxon>Nitrosomonadales</taxon>
        <taxon>Nitrosomonadaceae</taxon>
        <taxon>Nitrosomonas</taxon>
    </lineage>
</organism>
<dbReference type="InterPro" id="IPR043519">
    <property type="entry name" value="NT_sf"/>
</dbReference>
<dbReference type="CDD" id="cd05403">
    <property type="entry name" value="NT_KNTase_like"/>
    <property type="match status" value="1"/>
</dbReference>
<reference evidence="2 3" key="1">
    <citation type="submission" date="2019-06" db="EMBL/GenBank/DDBJ databases">
        <title>Nitrosomonas stercoris KYUHI-S whole genome shotgun sequence.</title>
        <authorList>
            <person name="Nakagawa T."/>
            <person name="Tsuchiya Y."/>
            <person name="Takahashi R."/>
        </authorList>
    </citation>
    <scope>NUCLEOTIDE SEQUENCE [LARGE SCALE GENOMIC DNA]</scope>
    <source>
        <strain evidence="2 3">KYUHI-S</strain>
    </source>
</reference>
<sequence length="130" mass="14221">MKRDVLVHSLQARIPDLLAIYAFGSRIHGAARRDSDLDLAVLVAGYADPLILFEVADELSEVAGCAVDLLDLRAVSTVMQYQIITTGERWWVLDVQAALFEAFILSEKTALDTARAGLLADIQQRGTIHG</sequence>
<dbReference type="PANTHER" id="PTHR43852:SF2">
    <property type="entry name" value="PROTEIN ADENYLYLTRANSFERASE MNTA"/>
    <property type="match status" value="1"/>
</dbReference>
<name>A0A4Y1YMK4_9PROT</name>
<dbReference type="Pfam" id="PF18765">
    <property type="entry name" value="Polbeta"/>
    <property type="match status" value="1"/>
</dbReference>
<dbReference type="EMBL" id="AP019755">
    <property type="protein sequence ID" value="BBL35038.1"/>
    <property type="molecule type" value="Genomic_DNA"/>
</dbReference>
<dbReference type="AlphaFoldDB" id="A0A4Y1YMK4"/>
<protein>
    <recommendedName>
        <fullName evidence="1">Polymerase beta nucleotidyltransferase domain-containing protein</fullName>
    </recommendedName>
</protein>
<gene>
    <name evidence="2" type="ORF">Nstercoris_01292</name>
</gene>
<dbReference type="InterPro" id="IPR052930">
    <property type="entry name" value="TA_antitoxin_MntA"/>
</dbReference>
<evidence type="ECO:0000313" key="3">
    <source>
        <dbReference type="Proteomes" id="UP000316473"/>
    </source>
</evidence>